<evidence type="ECO:0000256" key="2">
    <source>
        <dbReference type="ARBA" id="ARBA00012513"/>
    </source>
</evidence>
<feature type="chain" id="PRO_5020766151" description="non-specific serine/threonine protein kinase" evidence="17">
    <location>
        <begin position="26"/>
        <end position="529"/>
    </location>
</feature>
<dbReference type="PROSITE" id="PS00108">
    <property type="entry name" value="PROTEIN_KINASE_ST"/>
    <property type="match status" value="1"/>
</dbReference>
<dbReference type="InterPro" id="IPR025287">
    <property type="entry name" value="WAK_GUB"/>
</dbReference>
<dbReference type="Gene3D" id="3.30.200.20">
    <property type="entry name" value="Phosphorylase Kinase, domain 1"/>
    <property type="match status" value="1"/>
</dbReference>
<dbReference type="GO" id="GO:0004674">
    <property type="term" value="F:protein serine/threonine kinase activity"/>
    <property type="evidence" value="ECO:0007669"/>
    <property type="project" value="UniProtKB-KW"/>
</dbReference>
<keyword evidence="5 16" id="KW-0812">Transmembrane</keyword>
<organism evidence="19 20">
    <name type="scientific">Camellia sinensis var. sinensis</name>
    <name type="common">China tea</name>
    <dbReference type="NCBI Taxonomy" id="542762"/>
    <lineage>
        <taxon>Eukaryota</taxon>
        <taxon>Viridiplantae</taxon>
        <taxon>Streptophyta</taxon>
        <taxon>Embryophyta</taxon>
        <taxon>Tracheophyta</taxon>
        <taxon>Spermatophyta</taxon>
        <taxon>Magnoliopsida</taxon>
        <taxon>eudicotyledons</taxon>
        <taxon>Gunneridae</taxon>
        <taxon>Pentapetalae</taxon>
        <taxon>asterids</taxon>
        <taxon>Ericales</taxon>
        <taxon>Theaceae</taxon>
        <taxon>Camellia</taxon>
    </lineage>
</organism>
<dbReference type="FunFam" id="1.10.510.10:FF:001023">
    <property type="entry name" value="Os07g0541700 protein"/>
    <property type="match status" value="1"/>
</dbReference>
<keyword evidence="20" id="KW-1185">Reference proteome</keyword>
<proteinExistence type="predicted"/>
<feature type="binding site" evidence="15">
    <location>
        <position position="366"/>
    </location>
    <ligand>
        <name>ATP</name>
        <dbReference type="ChEBI" id="CHEBI:30616"/>
    </ligand>
</feature>
<dbReference type="SMART" id="SM00220">
    <property type="entry name" value="S_TKc"/>
    <property type="match status" value="1"/>
</dbReference>
<evidence type="ECO:0000313" key="20">
    <source>
        <dbReference type="Proteomes" id="UP000306102"/>
    </source>
</evidence>
<sequence>MAMIFFFLVFLFLLLLFQLQGVVLAVEAPQAPRARPLNSDECTMTQRCGEYGPDIRFPFWLKDHQPNHCGYPGFELSCSPTNLTMLELVTVTVFVQQINYIDQSLYISDPSSCFLEQFLLNLNHSLSASPFKFSPHYYPGNFSFFSCPSSTMQTYPFEWYDIEYAYYRHSPFPITNNCHNSSQGHVVYVVPDDFLIQQFLLSCRKLYTVTSIDSPLYGSPDLDTSELRLSWSKPICGRCEEIGKCCRLRRRNNSNNSSRKHDEIECFDNNIHNPPPITTGVIPPCLILLLVVTVTIYFVHRSNKLKKEDQVKIEIFLEDYITLKLTRYTYAEIKKITNNFKEKLGQGGYGTVYKGKLSNDIHIAAKILNDVKGNGDNFINEVGTLGRIHHINVEKCSLGWEKLQGIALSIAKGIEYLHQGCDQRILHFDIKPHNILLDHKFNPKISDFGRAKLCSKEQSAISMTAARGTIGYIAPEVFSRNFRNVSCHTSQMSTVLECCCLKWLEGGRIPMLQHRIQAKFTSPNGSITV</sequence>
<keyword evidence="8" id="KW-0418">Kinase</keyword>
<evidence type="ECO:0000259" key="18">
    <source>
        <dbReference type="PROSITE" id="PS50011"/>
    </source>
</evidence>
<evidence type="ECO:0000256" key="16">
    <source>
        <dbReference type="SAM" id="Phobius"/>
    </source>
</evidence>
<dbReference type="InterPro" id="IPR045874">
    <property type="entry name" value="LRK10/LRL21-25-like"/>
</dbReference>
<reference evidence="19 20" key="1">
    <citation type="journal article" date="2018" name="Proc. Natl. Acad. Sci. U.S.A.">
        <title>Draft genome sequence of Camellia sinensis var. sinensis provides insights into the evolution of the tea genome and tea quality.</title>
        <authorList>
            <person name="Wei C."/>
            <person name="Yang H."/>
            <person name="Wang S."/>
            <person name="Zhao J."/>
            <person name="Liu C."/>
            <person name="Gao L."/>
            <person name="Xia E."/>
            <person name="Lu Y."/>
            <person name="Tai Y."/>
            <person name="She G."/>
            <person name="Sun J."/>
            <person name="Cao H."/>
            <person name="Tong W."/>
            <person name="Gao Q."/>
            <person name="Li Y."/>
            <person name="Deng W."/>
            <person name="Jiang X."/>
            <person name="Wang W."/>
            <person name="Chen Q."/>
            <person name="Zhang S."/>
            <person name="Li H."/>
            <person name="Wu J."/>
            <person name="Wang P."/>
            <person name="Li P."/>
            <person name="Shi C."/>
            <person name="Zheng F."/>
            <person name="Jian J."/>
            <person name="Huang B."/>
            <person name="Shan D."/>
            <person name="Shi M."/>
            <person name="Fang C."/>
            <person name="Yue Y."/>
            <person name="Li F."/>
            <person name="Li D."/>
            <person name="Wei S."/>
            <person name="Han B."/>
            <person name="Jiang C."/>
            <person name="Yin Y."/>
            <person name="Xia T."/>
            <person name="Zhang Z."/>
            <person name="Bennetzen J.L."/>
            <person name="Zhao S."/>
            <person name="Wan X."/>
        </authorList>
    </citation>
    <scope>NUCLEOTIDE SEQUENCE [LARGE SCALE GENOMIC DNA]</scope>
    <source>
        <strain evidence="20">cv. Shuchazao</strain>
        <tissue evidence="19">Leaf</tissue>
    </source>
</reference>
<evidence type="ECO:0000256" key="12">
    <source>
        <dbReference type="ARBA" id="ARBA00023180"/>
    </source>
</evidence>
<evidence type="ECO:0000256" key="8">
    <source>
        <dbReference type="ARBA" id="ARBA00022777"/>
    </source>
</evidence>
<comment type="subcellular location">
    <subcellularLocation>
        <location evidence="1">Membrane</location>
        <topology evidence="1">Single-pass type I membrane protein</topology>
    </subcellularLocation>
</comment>
<name>A0A4S4DVC0_CAMSN</name>
<dbReference type="InterPro" id="IPR011009">
    <property type="entry name" value="Kinase-like_dom_sf"/>
</dbReference>
<feature type="signal peptide" evidence="17">
    <location>
        <begin position="1"/>
        <end position="25"/>
    </location>
</feature>
<dbReference type="STRING" id="542762.A0A4S4DVC0"/>
<dbReference type="InterPro" id="IPR008271">
    <property type="entry name" value="Ser/Thr_kinase_AS"/>
</dbReference>
<keyword evidence="10 16" id="KW-1133">Transmembrane helix</keyword>
<dbReference type="SUPFAM" id="SSF56112">
    <property type="entry name" value="Protein kinase-like (PK-like)"/>
    <property type="match status" value="1"/>
</dbReference>
<comment type="caution">
    <text evidence="19">The sequence shown here is derived from an EMBL/GenBank/DDBJ whole genome shotgun (WGS) entry which is preliminary data.</text>
</comment>
<dbReference type="PROSITE" id="PS00107">
    <property type="entry name" value="PROTEIN_KINASE_ATP"/>
    <property type="match status" value="1"/>
</dbReference>
<comment type="catalytic activity">
    <reaction evidence="14">
        <text>L-seryl-[protein] + ATP = O-phospho-L-seryl-[protein] + ADP + H(+)</text>
        <dbReference type="Rhea" id="RHEA:17989"/>
        <dbReference type="Rhea" id="RHEA-COMP:9863"/>
        <dbReference type="Rhea" id="RHEA-COMP:11604"/>
        <dbReference type="ChEBI" id="CHEBI:15378"/>
        <dbReference type="ChEBI" id="CHEBI:29999"/>
        <dbReference type="ChEBI" id="CHEBI:30616"/>
        <dbReference type="ChEBI" id="CHEBI:83421"/>
        <dbReference type="ChEBI" id="CHEBI:456216"/>
        <dbReference type="EC" id="2.7.11.1"/>
    </reaction>
</comment>
<evidence type="ECO:0000256" key="17">
    <source>
        <dbReference type="SAM" id="SignalP"/>
    </source>
</evidence>
<evidence type="ECO:0000256" key="6">
    <source>
        <dbReference type="ARBA" id="ARBA00022729"/>
    </source>
</evidence>
<keyword evidence="6 17" id="KW-0732">Signal</keyword>
<dbReference type="InterPro" id="IPR000719">
    <property type="entry name" value="Prot_kinase_dom"/>
</dbReference>
<comment type="catalytic activity">
    <reaction evidence="13">
        <text>L-threonyl-[protein] + ATP = O-phospho-L-threonyl-[protein] + ADP + H(+)</text>
        <dbReference type="Rhea" id="RHEA:46608"/>
        <dbReference type="Rhea" id="RHEA-COMP:11060"/>
        <dbReference type="Rhea" id="RHEA-COMP:11605"/>
        <dbReference type="ChEBI" id="CHEBI:15378"/>
        <dbReference type="ChEBI" id="CHEBI:30013"/>
        <dbReference type="ChEBI" id="CHEBI:30616"/>
        <dbReference type="ChEBI" id="CHEBI:61977"/>
        <dbReference type="ChEBI" id="CHEBI:456216"/>
        <dbReference type="EC" id="2.7.11.1"/>
    </reaction>
</comment>
<evidence type="ECO:0000256" key="7">
    <source>
        <dbReference type="ARBA" id="ARBA00022741"/>
    </source>
</evidence>
<evidence type="ECO:0000256" key="9">
    <source>
        <dbReference type="ARBA" id="ARBA00022840"/>
    </source>
</evidence>
<evidence type="ECO:0000256" key="4">
    <source>
        <dbReference type="ARBA" id="ARBA00022679"/>
    </source>
</evidence>
<dbReference type="GO" id="GO:0016020">
    <property type="term" value="C:membrane"/>
    <property type="evidence" value="ECO:0007669"/>
    <property type="project" value="UniProtKB-SubCell"/>
</dbReference>
<accession>A0A4S4DVC0</accession>
<protein>
    <recommendedName>
        <fullName evidence="2">non-specific serine/threonine protein kinase</fullName>
        <ecNumber evidence="2">2.7.11.1</ecNumber>
    </recommendedName>
</protein>
<evidence type="ECO:0000256" key="5">
    <source>
        <dbReference type="ARBA" id="ARBA00022692"/>
    </source>
</evidence>
<evidence type="ECO:0000256" key="1">
    <source>
        <dbReference type="ARBA" id="ARBA00004479"/>
    </source>
</evidence>
<dbReference type="AlphaFoldDB" id="A0A4S4DVC0"/>
<evidence type="ECO:0000256" key="13">
    <source>
        <dbReference type="ARBA" id="ARBA00047899"/>
    </source>
</evidence>
<keyword evidence="12" id="KW-0325">Glycoprotein</keyword>
<evidence type="ECO:0000256" key="15">
    <source>
        <dbReference type="PROSITE-ProRule" id="PRU10141"/>
    </source>
</evidence>
<keyword evidence="9 15" id="KW-0067">ATP-binding</keyword>
<keyword evidence="4" id="KW-0808">Transferase</keyword>
<dbReference type="Pfam" id="PF00069">
    <property type="entry name" value="Pkinase"/>
    <property type="match status" value="1"/>
</dbReference>
<dbReference type="PROSITE" id="PS50011">
    <property type="entry name" value="PROTEIN_KINASE_DOM"/>
    <property type="match status" value="1"/>
</dbReference>
<dbReference type="EC" id="2.7.11.1" evidence="2"/>
<dbReference type="PANTHER" id="PTHR27009">
    <property type="entry name" value="RUST RESISTANCE KINASE LR10-RELATED"/>
    <property type="match status" value="1"/>
</dbReference>
<dbReference type="InterPro" id="IPR017441">
    <property type="entry name" value="Protein_kinase_ATP_BS"/>
</dbReference>
<evidence type="ECO:0000256" key="11">
    <source>
        <dbReference type="ARBA" id="ARBA00023136"/>
    </source>
</evidence>
<keyword evidence="11 16" id="KW-0472">Membrane</keyword>
<dbReference type="GO" id="GO:0030247">
    <property type="term" value="F:polysaccharide binding"/>
    <property type="evidence" value="ECO:0007669"/>
    <property type="project" value="InterPro"/>
</dbReference>
<dbReference type="Proteomes" id="UP000306102">
    <property type="component" value="Unassembled WGS sequence"/>
</dbReference>
<evidence type="ECO:0000256" key="3">
    <source>
        <dbReference type="ARBA" id="ARBA00022527"/>
    </source>
</evidence>
<evidence type="ECO:0000256" key="10">
    <source>
        <dbReference type="ARBA" id="ARBA00022989"/>
    </source>
</evidence>
<dbReference type="GO" id="GO:0005524">
    <property type="term" value="F:ATP binding"/>
    <property type="evidence" value="ECO:0007669"/>
    <property type="project" value="UniProtKB-UniRule"/>
</dbReference>
<feature type="transmembrane region" description="Helical" evidence="16">
    <location>
        <begin position="281"/>
        <end position="299"/>
    </location>
</feature>
<dbReference type="Pfam" id="PF13947">
    <property type="entry name" value="GUB_WAK_bind"/>
    <property type="match status" value="1"/>
</dbReference>
<dbReference type="EMBL" id="SDRB02010401">
    <property type="protein sequence ID" value="THG06705.1"/>
    <property type="molecule type" value="Genomic_DNA"/>
</dbReference>
<gene>
    <name evidence="19" type="ORF">TEA_002723</name>
</gene>
<evidence type="ECO:0000256" key="14">
    <source>
        <dbReference type="ARBA" id="ARBA00048679"/>
    </source>
</evidence>
<feature type="domain" description="Protein kinase" evidence="18">
    <location>
        <begin position="271"/>
        <end position="529"/>
    </location>
</feature>
<dbReference type="Gene3D" id="1.10.510.10">
    <property type="entry name" value="Transferase(Phosphotransferase) domain 1"/>
    <property type="match status" value="1"/>
</dbReference>
<keyword evidence="3" id="KW-0723">Serine/threonine-protein kinase</keyword>
<keyword evidence="7 15" id="KW-0547">Nucleotide-binding</keyword>
<evidence type="ECO:0000313" key="19">
    <source>
        <dbReference type="EMBL" id="THG06705.1"/>
    </source>
</evidence>